<protein>
    <submittedName>
        <fullName evidence="1">Uncharacterized protein</fullName>
    </submittedName>
</protein>
<dbReference type="OrthoDB" id="10044702at2759"/>
<reference evidence="1" key="1">
    <citation type="submission" date="2021-02" db="EMBL/GenBank/DDBJ databases">
        <authorList>
            <person name="Nowell W R."/>
        </authorList>
    </citation>
    <scope>NUCLEOTIDE SEQUENCE</scope>
</reference>
<accession>A0A814NUY1</accession>
<dbReference type="EMBL" id="CAJNOJ010000622">
    <property type="protein sequence ID" value="CAF1498552.1"/>
    <property type="molecule type" value="Genomic_DNA"/>
</dbReference>
<keyword evidence="3" id="KW-1185">Reference proteome</keyword>
<dbReference type="Proteomes" id="UP000663828">
    <property type="component" value="Unassembled WGS sequence"/>
</dbReference>
<comment type="caution">
    <text evidence="1">The sequence shown here is derived from an EMBL/GenBank/DDBJ whole genome shotgun (WGS) entry which is preliminary data.</text>
</comment>
<evidence type="ECO:0000313" key="2">
    <source>
        <dbReference type="EMBL" id="CAF1498552.1"/>
    </source>
</evidence>
<organism evidence="1 3">
    <name type="scientific">Adineta ricciae</name>
    <name type="common">Rotifer</name>
    <dbReference type="NCBI Taxonomy" id="249248"/>
    <lineage>
        <taxon>Eukaryota</taxon>
        <taxon>Metazoa</taxon>
        <taxon>Spiralia</taxon>
        <taxon>Gnathifera</taxon>
        <taxon>Rotifera</taxon>
        <taxon>Eurotatoria</taxon>
        <taxon>Bdelloidea</taxon>
        <taxon>Adinetida</taxon>
        <taxon>Adinetidae</taxon>
        <taxon>Adineta</taxon>
    </lineage>
</organism>
<gene>
    <name evidence="2" type="ORF">EDS130_LOCUS42479</name>
    <name evidence="1" type="ORF">XAT740_LOCUS18182</name>
</gene>
<proteinExistence type="predicted"/>
<dbReference type="EMBL" id="CAJNOR010001206">
    <property type="protein sequence ID" value="CAF1097698.1"/>
    <property type="molecule type" value="Genomic_DNA"/>
</dbReference>
<evidence type="ECO:0000313" key="3">
    <source>
        <dbReference type="Proteomes" id="UP000663828"/>
    </source>
</evidence>
<evidence type="ECO:0000313" key="1">
    <source>
        <dbReference type="EMBL" id="CAF1097698.1"/>
    </source>
</evidence>
<sequence length="256" mass="30500">MQLFIDKFFPKKQLQKLSDLPKYTPLQSYRCIHIDELTVPSNINELIRNAARSTKFTLFCSNVYCEENDYIHLEIIRDSFSSMASIRRSMEYPPDVLEQIQQLFRIVMDSSNRVHIWGNISNMVSILEKYEFFYHDVSQPVHYINLQRQFKQWYNSVFPHHYYCQQILNYNTIDGPLCSCSYRPLKSINEEWDINQAIGYTFAEYLNMETVDNVTSKHICSAISTLSVVLDQQWTHEQVQNYIQQHNYSRKLHGKH</sequence>
<dbReference type="Proteomes" id="UP000663852">
    <property type="component" value="Unassembled WGS sequence"/>
</dbReference>
<dbReference type="AlphaFoldDB" id="A0A814NUY1"/>
<name>A0A814NUY1_ADIRI</name>